<dbReference type="AlphaFoldDB" id="A0A813ZAA4"/>
<dbReference type="Proteomes" id="UP000681722">
    <property type="component" value="Unassembled WGS sequence"/>
</dbReference>
<organism evidence="1 5">
    <name type="scientific">Didymodactylos carnosus</name>
    <dbReference type="NCBI Taxonomy" id="1234261"/>
    <lineage>
        <taxon>Eukaryota</taxon>
        <taxon>Metazoa</taxon>
        <taxon>Spiralia</taxon>
        <taxon>Gnathifera</taxon>
        <taxon>Rotifera</taxon>
        <taxon>Eurotatoria</taxon>
        <taxon>Bdelloidea</taxon>
        <taxon>Philodinida</taxon>
        <taxon>Philodinidae</taxon>
        <taxon>Didymodactylos</taxon>
    </lineage>
</organism>
<dbReference type="EMBL" id="CAJOBC010001451">
    <property type="protein sequence ID" value="CAF3679187.1"/>
    <property type="molecule type" value="Genomic_DNA"/>
</dbReference>
<evidence type="ECO:0000313" key="5">
    <source>
        <dbReference type="Proteomes" id="UP000663829"/>
    </source>
</evidence>
<comment type="caution">
    <text evidence="1">The sequence shown here is derived from an EMBL/GenBank/DDBJ whole genome shotgun (WGS) entry which is preliminary data.</text>
</comment>
<protein>
    <submittedName>
        <fullName evidence="1">Uncharacterized protein</fullName>
    </submittedName>
</protein>
<dbReference type="EMBL" id="CAJOBA010062435">
    <property type="protein sequence ID" value="CAF4337950.1"/>
    <property type="molecule type" value="Genomic_DNA"/>
</dbReference>
<name>A0A813ZAA4_9BILA</name>
<evidence type="ECO:0000313" key="4">
    <source>
        <dbReference type="EMBL" id="CAF4337950.1"/>
    </source>
</evidence>
<keyword evidence="5" id="KW-1185">Reference proteome</keyword>
<evidence type="ECO:0000313" key="3">
    <source>
        <dbReference type="EMBL" id="CAF3679187.1"/>
    </source>
</evidence>
<accession>A0A813ZAA4</accession>
<dbReference type="EMBL" id="CAJNOK010040001">
    <property type="protein sequence ID" value="CAF1548401.1"/>
    <property type="molecule type" value="Genomic_DNA"/>
</dbReference>
<sequence>MSNVDQHFEETFDQPQQFLKAQAFESCKKSIAQRLGCQSKCPGCGAKCSRPEPHEDERVEQWRDPCHCPPDKSQAFHGAAYYKKHTPALQLCYQWWRTPCVYRGDDDEVGVFPVAKYYNEKYRAWYNDLNQLSTTGVACSETISPPDQRRAWMVVRHTLIKHYNESHKMIADPKGYGSKLYPSNVEALPADFQLTWKNEDFEF</sequence>
<dbReference type="OrthoDB" id="10057514at2759"/>
<dbReference type="Proteomes" id="UP000677228">
    <property type="component" value="Unassembled WGS sequence"/>
</dbReference>
<proteinExistence type="predicted"/>
<dbReference type="EMBL" id="CAJNOQ010001451">
    <property type="protein sequence ID" value="CAF0895799.1"/>
    <property type="molecule type" value="Genomic_DNA"/>
</dbReference>
<evidence type="ECO:0000313" key="1">
    <source>
        <dbReference type="EMBL" id="CAF0895799.1"/>
    </source>
</evidence>
<evidence type="ECO:0000313" key="2">
    <source>
        <dbReference type="EMBL" id="CAF1548401.1"/>
    </source>
</evidence>
<gene>
    <name evidence="1" type="ORF">GPM918_LOCUS8368</name>
    <name evidence="2" type="ORF">OVA965_LOCUS39150</name>
    <name evidence="3" type="ORF">SRO942_LOCUS8368</name>
    <name evidence="4" type="ORF">TMI583_LOCUS40420</name>
</gene>
<reference evidence="1" key="1">
    <citation type="submission" date="2021-02" db="EMBL/GenBank/DDBJ databases">
        <authorList>
            <person name="Nowell W R."/>
        </authorList>
    </citation>
    <scope>NUCLEOTIDE SEQUENCE</scope>
</reference>
<dbReference type="Proteomes" id="UP000663829">
    <property type="component" value="Unassembled WGS sequence"/>
</dbReference>
<dbReference type="Proteomes" id="UP000682733">
    <property type="component" value="Unassembled WGS sequence"/>
</dbReference>